<dbReference type="Pfam" id="PF00535">
    <property type="entry name" value="Glycos_transf_2"/>
    <property type="match status" value="1"/>
</dbReference>
<protein>
    <submittedName>
        <fullName evidence="2">Putative glycosyltransferase EpsE</fullName>
        <ecNumber evidence="2">2.4.-.-</ecNumber>
    </submittedName>
</protein>
<organism evidence="2 3">
    <name type="scientific">Novipirellula galeiformis</name>
    <dbReference type="NCBI Taxonomy" id="2528004"/>
    <lineage>
        <taxon>Bacteria</taxon>
        <taxon>Pseudomonadati</taxon>
        <taxon>Planctomycetota</taxon>
        <taxon>Planctomycetia</taxon>
        <taxon>Pirellulales</taxon>
        <taxon>Pirellulaceae</taxon>
        <taxon>Novipirellula</taxon>
    </lineage>
</organism>
<dbReference type="EC" id="2.4.-.-" evidence="2"/>
<dbReference type="InterPro" id="IPR050834">
    <property type="entry name" value="Glycosyltransf_2"/>
</dbReference>
<dbReference type="Proteomes" id="UP000316304">
    <property type="component" value="Unassembled WGS sequence"/>
</dbReference>
<dbReference type="RefSeq" id="WP_146593404.1">
    <property type="nucleotide sequence ID" value="NZ_SJPT01000001.1"/>
</dbReference>
<keyword evidence="2" id="KW-0808">Transferase</keyword>
<dbReference type="InterPro" id="IPR001173">
    <property type="entry name" value="Glyco_trans_2-like"/>
</dbReference>
<dbReference type="InterPro" id="IPR029044">
    <property type="entry name" value="Nucleotide-diphossugar_trans"/>
</dbReference>
<dbReference type="OrthoDB" id="9772170at2"/>
<reference evidence="2 3" key="1">
    <citation type="submission" date="2019-02" db="EMBL/GenBank/DDBJ databases">
        <title>Deep-cultivation of Planctomycetes and their phenomic and genomic characterization uncovers novel biology.</title>
        <authorList>
            <person name="Wiegand S."/>
            <person name="Jogler M."/>
            <person name="Boedeker C."/>
            <person name="Pinto D."/>
            <person name="Vollmers J."/>
            <person name="Rivas-Marin E."/>
            <person name="Kohn T."/>
            <person name="Peeters S.H."/>
            <person name="Heuer A."/>
            <person name="Rast P."/>
            <person name="Oberbeckmann S."/>
            <person name="Bunk B."/>
            <person name="Jeske O."/>
            <person name="Meyerdierks A."/>
            <person name="Storesund J.E."/>
            <person name="Kallscheuer N."/>
            <person name="Luecker S."/>
            <person name="Lage O.M."/>
            <person name="Pohl T."/>
            <person name="Merkel B.J."/>
            <person name="Hornburger P."/>
            <person name="Mueller R.-W."/>
            <person name="Bruemmer F."/>
            <person name="Labrenz M."/>
            <person name="Spormann A.M."/>
            <person name="Op Den Camp H."/>
            <person name="Overmann J."/>
            <person name="Amann R."/>
            <person name="Jetten M.S.M."/>
            <person name="Mascher T."/>
            <person name="Medema M.H."/>
            <person name="Devos D.P."/>
            <person name="Kaster A.-K."/>
            <person name="Ovreas L."/>
            <person name="Rohde M."/>
            <person name="Galperin M.Y."/>
            <person name="Jogler C."/>
        </authorList>
    </citation>
    <scope>NUCLEOTIDE SEQUENCE [LARGE SCALE GENOMIC DNA]</scope>
    <source>
        <strain evidence="2 3">Pla52o</strain>
    </source>
</reference>
<dbReference type="AlphaFoldDB" id="A0A5C6CRJ4"/>
<keyword evidence="2" id="KW-0328">Glycosyltransferase</keyword>
<dbReference type="PANTHER" id="PTHR43685">
    <property type="entry name" value="GLYCOSYLTRANSFERASE"/>
    <property type="match status" value="1"/>
</dbReference>
<comment type="caution">
    <text evidence="2">The sequence shown here is derived from an EMBL/GenBank/DDBJ whole genome shotgun (WGS) entry which is preliminary data.</text>
</comment>
<feature type="domain" description="Glycosyltransferase 2-like" evidence="1">
    <location>
        <begin position="5"/>
        <end position="168"/>
    </location>
</feature>
<name>A0A5C6CRJ4_9BACT</name>
<proteinExistence type="predicted"/>
<gene>
    <name evidence="2" type="primary">epsE_1</name>
    <name evidence="2" type="ORF">Pla52o_10340</name>
</gene>
<keyword evidence="3" id="KW-1185">Reference proteome</keyword>
<dbReference type="EMBL" id="SJPT01000001">
    <property type="protein sequence ID" value="TWU27170.1"/>
    <property type="molecule type" value="Genomic_DNA"/>
</dbReference>
<sequence length="318" mass="35330">MPDVSVIIGVRNAAHSVGESVIGILEQSFTDLECIVINDGSVDDTGRILDELAKQDQRLKILHQENRGLTQALITASGMAQGEFIARQDADDISIPDRLEKQVAALARDESAVLATCWVEDVTPEGIVCETHRNLGHTVKLASGEDHHLIGVPAHGSVLMRRDALERVGGYRVPFYYAQDSDLWLRLSEIGNFVVVPEVLYQRTVSTDCISARFQDAQKQFSELAQACFRATRQGAADHEWLREAERLSEKCRVRKDETTSSFDRATSLLLVGAALAEKDPILAGQYFKRAIASNAFHLRAWKALLVHNLRQLFPRDA</sequence>
<evidence type="ECO:0000313" key="3">
    <source>
        <dbReference type="Proteomes" id="UP000316304"/>
    </source>
</evidence>
<dbReference type="PANTHER" id="PTHR43685:SF10">
    <property type="entry name" value="LACTO-N-NEOTETRAOSE BIOSYNTHESIS GLYCOSYL TRANSFERASE LGTA"/>
    <property type="match status" value="1"/>
</dbReference>
<dbReference type="CDD" id="cd00761">
    <property type="entry name" value="Glyco_tranf_GTA_type"/>
    <property type="match status" value="1"/>
</dbReference>
<dbReference type="SUPFAM" id="SSF53448">
    <property type="entry name" value="Nucleotide-diphospho-sugar transferases"/>
    <property type="match status" value="1"/>
</dbReference>
<accession>A0A5C6CRJ4</accession>
<evidence type="ECO:0000313" key="2">
    <source>
        <dbReference type="EMBL" id="TWU27170.1"/>
    </source>
</evidence>
<dbReference type="GO" id="GO:0016757">
    <property type="term" value="F:glycosyltransferase activity"/>
    <property type="evidence" value="ECO:0007669"/>
    <property type="project" value="UniProtKB-KW"/>
</dbReference>
<dbReference type="Gene3D" id="3.90.550.10">
    <property type="entry name" value="Spore Coat Polysaccharide Biosynthesis Protein SpsA, Chain A"/>
    <property type="match status" value="1"/>
</dbReference>
<evidence type="ECO:0000259" key="1">
    <source>
        <dbReference type="Pfam" id="PF00535"/>
    </source>
</evidence>